<accession>A0A5J4N6G3</accession>
<evidence type="ECO:0000256" key="1">
    <source>
        <dbReference type="SAM" id="MobiDB-lite"/>
    </source>
</evidence>
<keyword evidence="3" id="KW-1185">Reference proteome</keyword>
<dbReference type="AlphaFoldDB" id="A0A5J4N6G3"/>
<proteinExistence type="predicted"/>
<feature type="region of interest" description="Disordered" evidence="1">
    <location>
        <begin position="192"/>
        <end position="216"/>
    </location>
</feature>
<evidence type="ECO:0008006" key="4">
    <source>
        <dbReference type="Google" id="ProtNLM"/>
    </source>
</evidence>
<dbReference type="Proteomes" id="UP000324629">
    <property type="component" value="Unassembled WGS sequence"/>
</dbReference>
<feature type="non-terminal residue" evidence="2">
    <location>
        <position position="216"/>
    </location>
</feature>
<gene>
    <name evidence="2" type="ORF">DEA37_0014220</name>
</gene>
<dbReference type="PANTHER" id="PTHR47331">
    <property type="entry name" value="PHD-TYPE DOMAIN-CONTAINING PROTEIN"/>
    <property type="match status" value="1"/>
</dbReference>
<protein>
    <recommendedName>
        <fullName evidence="4">Peptidase A2 domain-containing protein</fullName>
    </recommendedName>
</protein>
<reference evidence="2 3" key="1">
    <citation type="journal article" date="2019" name="Gigascience">
        <title>Whole-genome sequence of the oriental lung fluke Paragonimus westermani.</title>
        <authorList>
            <person name="Oey H."/>
            <person name="Zakrzewski M."/>
            <person name="Narain K."/>
            <person name="Devi K.R."/>
            <person name="Agatsuma T."/>
            <person name="Nawaratna S."/>
            <person name="Gobert G.N."/>
            <person name="Jones M.K."/>
            <person name="Ragan M.A."/>
            <person name="McManus D.P."/>
            <person name="Krause L."/>
        </authorList>
    </citation>
    <scope>NUCLEOTIDE SEQUENCE [LARGE SCALE GENOMIC DNA]</scope>
    <source>
        <strain evidence="2 3">IND2009</strain>
    </source>
</reference>
<sequence>MIPVRVIDLTEDVLTNAFLDSGSDTTLVSQELNVRLNLIGNPSGVRVTTITGSQVVPGRTVTLEIRLFDGEDEVAVKRAHPLPSLRIKAHVDAIRNEICKWPHLEGVPFGEIPDKRVSILISNDVPKALWVSDQRLGGRKQSYPVKILLGWMQLEPLRSYEREPSAISCLLRVDASISGQIPRVYNAEFADTERSTPSPSVEDNAVATALEPPVET</sequence>
<evidence type="ECO:0000313" key="3">
    <source>
        <dbReference type="Proteomes" id="UP000324629"/>
    </source>
</evidence>
<name>A0A5J4N6G3_9TREM</name>
<comment type="caution">
    <text evidence="2">The sequence shown here is derived from an EMBL/GenBank/DDBJ whole genome shotgun (WGS) entry which is preliminary data.</text>
</comment>
<organism evidence="2 3">
    <name type="scientific">Paragonimus westermani</name>
    <dbReference type="NCBI Taxonomy" id="34504"/>
    <lineage>
        <taxon>Eukaryota</taxon>
        <taxon>Metazoa</taxon>
        <taxon>Spiralia</taxon>
        <taxon>Lophotrochozoa</taxon>
        <taxon>Platyhelminthes</taxon>
        <taxon>Trematoda</taxon>
        <taxon>Digenea</taxon>
        <taxon>Plagiorchiida</taxon>
        <taxon>Troglotremata</taxon>
        <taxon>Troglotrematidae</taxon>
        <taxon>Paragonimus</taxon>
    </lineage>
</organism>
<evidence type="ECO:0000313" key="2">
    <source>
        <dbReference type="EMBL" id="KAA3671028.1"/>
    </source>
</evidence>
<dbReference type="EMBL" id="QNGE01007466">
    <property type="protein sequence ID" value="KAA3671028.1"/>
    <property type="molecule type" value="Genomic_DNA"/>
</dbReference>